<dbReference type="Proteomes" id="UP000056905">
    <property type="component" value="Chromosome"/>
</dbReference>
<accession>A0A0P0NXE9</accession>
<dbReference type="STRING" id="69395.AQ619_03765"/>
<name>A0A0P0NXE9_9CAUL</name>
<feature type="chain" id="PRO_5006052478" description="Sialate O-acetylesterase domain-containing protein" evidence="2">
    <location>
        <begin position="21"/>
        <end position="641"/>
    </location>
</feature>
<gene>
    <name evidence="4" type="ORF">AQ619_03765</name>
</gene>
<sequence length="641" mass="67571">MRRLTSGLLAAALLAGPAAAQDLLNALFADHAVVQRDRPLPVFGTARPGETVTVAFAGKTATTTAGGDGAWRLDLPATPAGGPYDLTASTPSRTQTVRDVLAGEVWLCSGQSNMELSVDRANDAWNQVNNIAANDSLRMVTIEKADARAPRAGFGKPPVWKPTSRETVGSFSASCYYFARELQKTRTVPFGLIHASWGGSGIEAWMSPAALRKVGGYDEAIATLNLSLTDPVAANRRWGETIKAWWTARHPTETATAPWTGSGPWTPAPKGLGVWERWGVPDLASFNGVVWFKAEVTLTAAQARQAAVLGLGQIDEMDATYLNGVGVGATSGAWLDRSYPLAAGSLKAGRNTLVVSAYDTYANGGLYGDPSKRALTLADGTRVPLEDWTYRIEPRIGADPPRAPWDTLAGVSTLYNGMLAPMGPYAHAGLAWNQGETNVGRDQTYAPLLTAFMAERRAGQAADLPVVVAQLASYGAFATTPSASGTAALREAQRRAVTADPHAGLAVTTDIGDPFDIHPGNKQEVGRRLALAARRIAGEAVTTGPAPVSARRVGDTVIVAFDQIGGALVSRGSDRVIGFELCDPAGTCRWADGRINGSSVILTVPPGSTPARARFAWADSPTFNLFDSAGLPAVPFELEVR</sequence>
<dbReference type="PANTHER" id="PTHR22901">
    <property type="entry name" value="SIALATE O-ACETYLESTERASE"/>
    <property type="match status" value="1"/>
</dbReference>
<dbReference type="InterPro" id="IPR036514">
    <property type="entry name" value="SGNH_hydro_sf"/>
</dbReference>
<dbReference type="KEGG" id="chq:AQ619_03765"/>
<feature type="signal peptide" evidence="2">
    <location>
        <begin position="1"/>
        <end position="20"/>
    </location>
</feature>
<dbReference type="Gene3D" id="3.40.50.1110">
    <property type="entry name" value="SGNH hydrolase"/>
    <property type="match status" value="2"/>
</dbReference>
<protein>
    <recommendedName>
        <fullName evidence="3">Sialate O-acetylesterase domain-containing protein</fullName>
    </recommendedName>
</protein>
<evidence type="ECO:0000313" key="4">
    <source>
        <dbReference type="EMBL" id="ALL12542.1"/>
    </source>
</evidence>
<dbReference type="GO" id="GO:0005975">
    <property type="term" value="P:carbohydrate metabolic process"/>
    <property type="evidence" value="ECO:0007669"/>
    <property type="project" value="TreeGrafter"/>
</dbReference>
<dbReference type="SUPFAM" id="SSF52266">
    <property type="entry name" value="SGNH hydrolase"/>
    <property type="match status" value="1"/>
</dbReference>
<evidence type="ECO:0000313" key="5">
    <source>
        <dbReference type="Proteomes" id="UP000056905"/>
    </source>
</evidence>
<organism evidence="4 5">
    <name type="scientific">Caulobacter henricii</name>
    <dbReference type="NCBI Taxonomy" id="69395"/>
    <lineage>
        <taxon>Bacteria</taxon>
        <taxon>Pseudomonadati</taxon>
        <taxon>Pseudomonadota</taxon>
        <taxon>Alphaproteobacteria</taxon>
        <taxon>Caulobacterales</taxon>
        <taxon>Caulobacteraceae</taxon>
        <taxon>Caulobacter</taxon>
    </lineage>
</organism>
<dbReference type="RefSeq" id="WP_062144461.1">
    <property type="nucleotide sequence ID" value="NZ_CP013002.1"/>
</dbReference>
<dbReference type="InterPro" id="IPR005181">
    <property type="entry name" value="SASA"/>
</dbReference>
<evidence type="ECO:0000259" key="3">
    <source>
        <dbReference type="Pfam" id="PF03629"/>
    </source>
</evidence>
<proteinExistence type="predicted"/>
<dbReference type="InterPro" id="IPR039329">
    <property type="entry name" value="SIAE"/>
</dbReference>
<dbReference type="EMBL" id="CP013002">
    <property type="protein sequence ID" value="ALL12542.1"/>
    <property type="molecule type" value="Genomic_DNA"/>
</dbReference>
<dbReference type="Gene3D" id="2.60.40.10">
    <property type="entry name" value="Immunoglobulins"/>
    <property type="match status" value="1"/>
</dbReference>
<dbReference type="GO" id="GO:0001681">
    <property type="term" value="F:sialate O-acetylesterase activity"/>
    <property type="evidence" value="ECO:0007669"/>
    <property type="project" value="InterPro"/>
</dbReference>
<keyword evidence="2" id="KW-0732">Signal</keyword>
<feature type="domain" description="Sialate O-acetylesterase" evidence="3">
    <location>
        <begin position="104"/>
        <end position="229"/>
    </location>
</feature>
<evidence type="ECO:0000256" key="1">
    <source>
        <dbReference type="ARBA" id="ARBA00022801"/>
    </source>
</evidence>
<dbReference type="InterPro" id="IPR008979">
    <property type="entry name" value="Galactose-bd-like_sf"/>
</dbReference>
<dbReference type="OrthoDB" id="9795554at2"/>
<dbReference type="InterPro" id="IPR013783">
    <property type="entry name" value="Ig-like_fold"/>
</dbReference>
<dbReference type="Gene3D" id="2.60.120.260">
    <property type="entry name" value="Galactose-binding domain-like"/>
    <property type="match status" value="1"/>
</dbReference>
<dbReference type="PANTHER" id="PTHR22901:SF0">
    <property type="entry name" value="SIALATE O-ACETYLESTERASE"/>
    <property type="match status" value="1"/>
</dbReference>
<dbReference type="SUPFAM" id="SSF49785">
    <property type="entry name" value="Galactose-binding domain-like"/>
    <property type="match status" value="1"/>
</dbReference>
<keyword evidence="5" id="KW-1185">Reference proteome</keyword>
<dbReference type="AlphaFoldDB" id="A0A0P0NXE9"/>
<reference evidence="4 5" key="1">
    <citation type="submission" date="2015-10" db="EMBL/GenBank/DDBJ databases">
        <title>Conservation of the essential genome among Caulobacter and Brevundimonas species.</title>
        <authorList>
            <person name="Scott D."/>
            <person name="Ely B."/>
        </authorList>
    </citation>
    <scope>NUCLEOTIDE SEQUENCE [LARGE SCALE GENOMIC DNA]</scope>
    <source>
        <strain evidence="4 5">CB4</strain>
    </source>
</reference>
<evidence type="ECO:0000256" key="2">
    <source>
        <dbReference type="SAM" id="SignalP"/>
    </source>
</evidence>
<keyword evidence="1" id="KW-0378">Hydrolase</keyword>
<dbReference type="Pfam" id="PF03629">
    <property type="entry name" value="SASA"/>
    <property type="match status" value="1"/>
</dbReference>